<proteinExistence type="predicted"/>
<dbReference type="EMBL" id="UINC01002639">
    <property type="protein sequence ID" value="SUZ98791.1"/>
    <property type="molecule type" value="Genomic_DNA"/>
</dbReference>
<dbReference type="Gene3D" id="3.20.20.140">
    <property type="entry name" value="Metal-dependent hydrolases"/>
    <property type="match status" value="1"/>
</dbReference>
<gene>
    <name evidence="2" type="ORF">METZ01_LOCUS51645</name>
</gene>
<feature type="domain" description="Amidohydrolase-related" evidence="1">
    <location>
        <begin position="76"/>
        <end position="417"/>
    </location>
</feature>
<evidence type="ECO:0000259" key="1">
    <source>
        <dbReference type="Pfam" id="PF01979"/>
    </source>
</evidence>
<organism evidence="2">
    <name type="scientific">marine metagenome</name>
    <dbReference type="NCBI Taxonomy" id="408172"/>
    <lineage>
        <taxon>unclassified sequences</taxon>
        <taxon>metagenomes</taxon>
        <taxon>ecological metagenomes</taxon>
    </lineage>
</organism>
<accession>A0A381S656</accession>
<evidence type="ECO:0000313" key="2">
    <source>
        <dbReference type="EMBL" id="SUZ98791.1"/>
    </source>
</evidence>
<dbReference type="Gene3D" id="2.30.40.10">
    <property type="entry name" value="Urease, subunit C, domain 1"/>
    <property type="match status" value="2"/>
</dbReference>
<dbReference type="Pfam" id="PF01979">
    <property type="entry name" value="Amidohydro_1"/>
    <property type="match status" value="1"/>
</dbReference>
<dbReference type="AlphaFoldDB" id="A0A381S656"/>
<dbReference type="InterPro" id="IPR011059">
    <property type="entry name" value="Metal-dep_hydrolase_composite"/>
</dbReference>
<protein>
    <recommendedName>
        <fullName evidence="1">Amidohydrolase-related domain-containing protein</fullName>
    </recommendedName>
</protein>
<name>A0A381S656_9ZZZZ</name>
<reference evidence="2" key="1">
    <citation type="submission" date="2018-05" db="EMBL/GenBank/DDBJ databases">
        <authorList>
            <person name="Lanie J.A."/>
            <person name="Ng W.-L."/>
            <person name="Kazmierczak K.M."/>
            <person name="Andrzejewski T.M."/>
            <person name="Davidsen T.M."/>
            <person name="Wayne K.J."/>
            <person name="Tettelin H."/>
            <person name="Glass J.I."/>
            <person name="Rusch D."/>
            <person name="Podicherti R."/>
            <person name="Tsui H.-C.T."/>
            <person name="Winkler M.E."/>
        </authorList>
    </citation>
    <scope>NUCLEOTIDE SEQUENCE</scope>
</reference>
<dbReference type="GO" id="GO:0016810">
    <property type="term" value="F:hydrolase activity, acting on carbon-nitrogen (but not peptide) bonds"/>
    <property type="evidence" value="ECO:0007669"/>
    <property type="project" value="InterPro"/>
</dbReference>
<sequence length="423" mass="45284">MIRLRSLSTLTAVLLAAGSNLEAQTTAYVGGSVWDGTGASIIRNATMVVEDGRITAVSPSAEIPAGTEIVFLEGKVLIPGLINTHGHVSGLWAAEDVVDEQDRIRGDLELFAKYGVTTVNSLGDGLAVIEARKSSSPLDPRARLLSAGAVIAGNTPEAARNQAIANADAGVDWLKLRVDDNLGSSRKMPWDAVQAVMDVGNERGLQVATHLFYLEDAKRLIDMGTGMIAHSVRDTDVDQEFIDSLLESGICYVPTLTREVSTYIYGTRPGFFDDEFFTEYAKESEIERLSEPAYMERTLASASGAAYRVALVQAMENMVILQDAGAPVTFGTDAGPAGRFPGYFEHMELALMVGGGLTPTQALLAATSVAASCLGIDDIGTLEPGKWADFIVLDEDPTRDITYTQLIDQVYVAGQPVRTKTEN</sequence>
<dbReference type="PANTHER" id="PTHR43135">
    <property type="entry name" value="ALPHA-D-RIBOSE 1-METHYLPHOSPHONATE 5-TRIPHOSPHATE DIPHOSPHATASE"/>
    <property type="match status" value="1"/>
</dbReference>
<dbReference type="InterPro" id="IPR032466">
    <property type="entry name" value="Metal_Hydrolase"/>
</dbReference>
<dbReference type="InterPro" id="IPR006680">
    <property type="entry name" value="Amidohydro-rel"/>
</dbReference>
<dbReference type="SUPFAM" id="SSF51338">
    <property type="entry name" value="Composite domain of metallo-dependent hydrolases"/>
    <property type="match status" value="1"/>
</dbReference>
<dbReference type="PANTHER" id="PTHR43135:SF3">
    <property type="entry name" value="ALPHA-D-RIBOSE 1-METHYLPHOSPHONATE 5-TRIPHOSPHATE DIPHOSPHATASE"/>
    <property type="match status" value="1"/>
</dbReference>
<dbReference type="SUPFAM" id="SSF51556">
    <property type="entry name" value="Metallo-dependent hydrolases"/>
    <property type="match status" value="1"/>
</dbReference>
<dbReference type="InterPro" id="IPR051781">
    <property type="entry name" value="Metallo-dep_Hydrolase"/>
</dbReference>